<organism evidence="2 3">
    <name type="scientific">Geranomyces variabilis</name>
    <dbReference type="NCBI Taxonomy" id="109894"/>
    <lineage>
        <taxon>Eukaryota</taxon>
        <taxon>Fungi</taxon>
        <taxon>Fungi incertae sedis</taxon>
        <taxon>Chytridiomycota</taxon>
        <taxon>Chytridiomycota incertae sedis</taxon>
        <taxon>Chytridiomycetes</taxon>
        <taxon>Spizellomycetales</taxon>
        <taxon>Powellomycetaceae</taxon>
        <taxon>Geranomyces</taxon>
    </lineage>
</organism>
<evidence type="ECO:0000256" key="1">
    <source>
        <dbReference type="SAM" id="MobiDB-lite"/>
    </source>
</evidence>
<dbReference type="AlphaFoldDB" id="A0AAD5TS09"/>
<accession>A0AAD5TS09</accession>
<protein>
    <submittedName>
        <fullName evidence="2">Uncharacterized protein</fullName>
    </submittedName>
</protein>
<evidence type="ECO:0000313" key="2">
    <source>
        <dbReference type="EMBL" id="KAJ3185115.1"/>
    </source>
</evidence>
<dbReference type="Proteomes" id="UP001212152">
    <property type="component" value="Unassembled WGS sequence"/>
</dbReference>
<feature type="region of interest" description="Disordered" evidence="1">
    <location>
        <begin position="1"/>
        <end position="54"/>
    </location>
</feature>
<sequence>MRLPPLEGQVPVPAVPLRSAVNKSGSARSPSGNTNVRSPKLLPEPPGYAKQPLHKDPVSHAVFVYLRTGVLPSTDIEVPIPGPDTGPGRGMTGCITANHIMEYAKGWYIGNDGELYQRNLGPGAVRYDGPVLNAPPEKTGEGYGAGMGGHWEQACRAVCGLE</sequence>
<proteinExistence type="predicted"/>
<dbReference type="EMBL" id="JADGJQ010000002">
    <property type="protein sequence ID" value="KAJ3185115.1"/>
    <property type="molecule type" value="Genomic_DNA"/>
</dbReference>
<keyword evidence="3" id="KW-1185">Reference proteome</keyword>
<gene>
    <name evidence="2" type="ORF">HDU87_002681</name>
</gene>
<comment type="caution">
    <text evidence="2">The sequence shown here is derived from an EMBL/GenBank/DDBJ whole genome shotgun (WGS) entry which is preliminary data.</text>
</comment>
<evidence type="ECO:0000313" key="3">
    <source>
        <dbReference type="Proteomes" id="UP001212152"/>
    </source>
</evidence>
<name>A0AAD5TS09_9FUNG</name>
<feature type="compositionally biased region" description="Polar residues" evidence="1">
    <location>
        <begin position="21"/>
        <end position="37"/>
    </location>
</feature>
<reference evidence="2" key="1">
    <citation type="submission" date="2020-05" db="EMBL/GenBank/DDBJ databases">
        <title>Phylogenomic resolution of chytrid fungi.</title>
        <authorList>
            <person name="Stajich J.E."/>
            <person name="Amses K."/>
            <person name="Simmons R."/>
            <person name="Seto K."/>
            <person name="Myers J."/>
            <person name="Bonds A."/>
            <person name="Quandt C.A."/>
            <person name="Barry K."/>
            <person name="Liu P."/>
            <person name="Grigoriev I."/>
            <person name="Longcore J.E."/>
            <person name="James T.Y."/>
        </authorList>
    </citation>
    <scope>NUCLEOTIDE SEQUENCE</scope>
    <source>
        <strain evidence="2">JEL0379</strain>
    </source>
</reference>